<dbReference type="CDD" id="cd00082">
    <property type="entry name" value="HisKA"/>
    <property type="match status" value="1"/>
</dbReference>
<evidence type="ECO:0000256" key="8">
    <source>
        <dbReference type="SAM" id="Coils"/>
    </source>
</evidence>
<dbReference type="Pfam" id="PF02518">
    <property type="entry name" value="HATPase_c"/>
    <property type="match status" value="1"/>
</dbReference>
<evidence type="ECO:0000256" key="3">
    <source>
        <dbReference type="ARBA" id="ARBA00022553"/>
    </source>
</evidence>
<evidence type="ECO:0000256" key="5">
    <source>
        <dbReference type="ARBA" id="ARBA00022777"/>
    </source>
</evidence>
<sequence length="476" mass="52830">MINLLIRLNRVNRERFLLRNLQDYSRAVKTLTWQRQSIFLGVSILTGSFFSPSLAMVFFVISMLCELVDLSLARRVERLQAGDEAGTSKAYVGYLINTIVSTLTICTYTVWVAGQSSGEGLFTSLFFLFSGALYAAMNNHQIASILATRLALYGVAFFVMTLRDIILYRPDMTSASWLQFFTVIFVMYFVVDCSRIFLRMYRQDLKRLQDLKVEHERAKEALVLKTQFVAVVSHELRTPLTSIKGSLDLVNSGKFGELPPRVAHLLGMASKNSERLAELVNDLLDLQKLEEGELKFDREVIDVGAFLVDAINWHQGLAERYDVSLQLDEQGLMPAFVNSDQSRLMQVLGNIISNAAKFSPALGEVDVGMSVKDGRVRITVRDHGVGIPDGAKEQVFARFIQLDSSDQRQFGGTGLGLNISREIIEALGGIIDYDSTLGAGTTFYVELPTVPGADPKGLAAQVGQDKDATVLRNVAI</sequence>
<feature type="coiled-coil region" evidence="8">
    <location>
        <begin position="198"/>
        <end position="225"/>
    </location>
</feature>
<keyword evidence="3" id="KW-0597">Phosphoprotein</keyword>
<proteinExistence type="predicted"/>
<accession>A0A1I4GPD0</accession>
<evidence type="ECO:0000313" key="11">
    <source>
        <dbReference type="EMBL" id="SFL31237.1"/>
    </source>
</evidence>
<gene>
    <name evidence="11" type="ORF">SAMN04488004_11399</name>
</gene>
<keyword evidence="12" id="KW-1185">Reference proteome</keyword>
<dbReference type="EMBL" id="FOTF01000013">
    <property type="protein sequence ID" value="SFL31237.1"/>
    <property type="molecule type" value="Genomic_DNA"/>
</dbReference>
<evidence type="ECO:0000256" key="7">
    <source>
        <dbReference type="ARBA" id="ARBA00023136"/>
    </source>
</evidence>
<name>A0A1I4GPD0_9RHOB</name>
<keyword evidence="9" id="KW-0812">Transmembrane</keyword>
<feature type="transmembrane region" description="Helical" evidence="9">
    <location>
        <begin position="150"/>
        <end position="168"/>
    </location>
</feature>
<protein>
    <recommendedName>
        <fullName evidence="2">histidine kinase</fullName>
        <ecNumber evidence="2">2.7.13.3</ecNumber>
    </recommendedName>
</protein>
<dbReference type="InterPro" id="IPR050736">
    <property type="entry name" value="Sensor_HK_Regulatory"/>
</dbReference>
<feature type="domain" description="Histidine kinase" evidence="10">
    <location>
        <begin position="231"/>
        <end position="451"/>
    </location>
</feature>
<evidence type="ECO:0000256" key="4">
    <source>
        <dbReference type="ARBA" id="ARBA00022679"/>
    </source>
</evidence>
<dbReference type="FunFam" id="1.10.287.130:FF:000001">
    <property type="entry name" value="Two-component sensor histidine kinase"/>
    <property type="match status" value="1"/>
</dbReference>
<dbReference type="InterPro" id="IPR036097">
    <property type="entry name" value="HisK_dim/P_sf"/>
</dbReference>
<organism evidence="11 12">
    <name type="scientific">Loktanella salsilacus</name>
    <dbReference type="NCBI Taxonomy" id="195913"/>
    <lineage>
        <taxon>Bacteria</taxon>
        <taxon>Pseudomonadati</taxon>
        <taxon>Pseudomonadota</taxon>
        <taxon>Alphaproteobacteria</taxon>
        <taxon>Rhodobacterales</taxon>
        <taxon>Roseobacteraceae</taxon>
        <taxon>Loktanella</taxon>
    </lineage>
</organism>
<dbReference type="InterPro" id="IPR005467">
    <property type="entry name" value="His_kinase_dom"/>
</dbReference>
<dbReference type="InterPro" id="IPR036890">
    <property type="entry name" value="HATPase_C_sf"/>
</dbReference>
<feature type="transmembrane region" description="Helical" evidence="9">
    <location>
        <begin position="49"/>
        <end position="70"/>
    </location>
</feature>
<dbReference type="STRING" id="195913.SAMN04488004_11399"/>
<evidence type="ECO:0000256" key="9">
    <source>
        <dbReference type="SAM" id="Phobius"/>
    </source>
</evidence>
<feature type="transmembrane region" description="Helical" evidence="9">
    <location>
        <begin position="91"/>
        <end position="114"/>
    </location>
</feature>
<keyword evidence="9" id="KW-1133">Transmembrane helix</keyword>
<keyword evidence="6" id="KW-0902">Two-component regulatory system</keyword>
<dbReference type="Gene3D" id="1.10.287.130">
    <property type="match status" value="1"/>
</dbReference>
<dbReference type="Gene3D" id="3.30.565.10">
    <property type="entry name" value="Histidine kinase-like ATPase, C-terminal domain"/>
    <property type="match status" value="1"/>
</dbReference>
<keyword evidence="4" id="KW-0808">Transferase</keyword>
<evidence type="ECO:0000256" key="1">
    <source>
        <dbReference type="ARBA" id="ARBA00000085"/>
    </source>
</evidence>
<comment type="catalytic activity">
    <reaction evidence="1">
        <text>ATP + protein L-histidine = ADP + protein N-phospho-L-histidine.</text>
        <dbReference type="EC" id="2.7.13.3"/>
    </reaction>
</comment>
<dbReference type="Pfam" id="PF00512">
    <property type="entry name" value="HisKA"/>
    <property type="match status" value="1"/>
</dbReference>
<dbReference type="FunFam" id="3.30.565.10:FF:000006">
    <property type="entry name" value="Sensor histidine kinase WalK"/>
    <property type="match status" value="1"/>
</dbReference>
<dbReference type="GO" id="GO:0000155">
    <property type="term" value="F:phosphorelay sensor kinase activity"/>
    <property type="evidence" value="ECO:0007669"/>
    <property type="project" value="InterPro"/>
</dbReference>
<dbReference type="PROSITE" id="PS50109">
    <property type="entry name" value="HIS_KIN"/>
    <property type="match status" value="1"/>
</dbReference>
<dbReference type="PANTHER" id="PTHR43711:SF1">
    <property type="entry name" value="HISTIDINE KINASE 1"/>
    <property type="match status" value="1"/>
</dbReference>
<keyword evidence="5 11" id="KW-0418">Kinase</keyword>
<dbReference type="SUPFAM" id="SSF55874">
    <property type="entry name" value="ATPase domain of HSP90 chaperone/DNA topoisomerase II/histidine kinase"/>
    <property type="match status" value="1"/>
</dbReference>
<dbReference type="PANTHER" id="PTHR43711">
    <property type="entry name" value="TWO-COMPONENT HISTIDINE KINASE"/>
    <property type="match status" value="1"/>
</dbReference>
<dbReference type="InterPro" id="IPR003594">
    <property type="entry name" value="HATPase_dom"/>
</dbReference>
<dbReference type="SMART" id="SM00388">
    <property type="entry name" value="HisKA"/>
    <property type="match status" value="1"/>
</dbReference>
<reference evidence="11 12" key="1">
    <citation type="submission" date="2016-10" db="EMBL/GenBank/DDBJ databases">
        <authorList>
            <person name="de Groot N.N."/>
        </authorList>
    </citation>
    <scope>NUCLEOTIDE SEQUENCE [LARGE SCALE GENOMIC DNA]</scope>
    <source>
        <strain evidence="11 12">DSM 16199</strain>
    </source>
</reference>
<dbReference type="EC" id="2.7.13.3" evidence="2"/>
<keyword evidence="8" id="KW-0175">Coiled coil</keyword>
<dbReference type="PRINTS" id="PR00344">
    <property type="entry name" value="BCTRLSENSOR"/>
</dbReference>
<dbReference type="Proteomes" id="UP000199550">
    <property type="component" value="Unassembled WGS sequence"/>
</dbReference>
<evidence type="ECO:0000259" key="10">
    <source>
        <dbReference type="PROSITE" id="PS50109"/>
    </source>
</evidence>
<keyword evidence="7 9" id="KW-0472">Membrane</keyword>
<feature type="transmembrane region" description="Helical" evidence="9">
    <location>
        <begin position="120"/>
        <end position="138"/>
    </location>
</feature>
<dbReference type="SMART" id="SM00387">
    <property type="entry name" value="HATPase_c"/>
    <property type="match status" value="1"/>
</dbReference>
<feature type="transmembrane region" description="Helical" evidence="9">
    <location>
        <begin position="180"/>
        <end position="198"/>
    </location>
</feature>
<evidence type="ECO:0000256" key="6">
    <source>
        <dbReference type="ARBA" id="ARBA00023012"/>
    </source>
</evidence>
<dbReference type="InterPro" id="IPR003661">
    <property type="entry name" value="HisK_dim/P_dom"/>
</dbReference>
<evidence type="ECO:0000256" key="2">
    <source>
        <dbReference type="ARBA" id="ARBA00012438"/>
    </source>
</evidence>
<dbReference type="RefSeq" id="WP_175499333.1">
    <property type="nucleotide sequence ID" value="NZ_FOTF01000013.1"/>
</dbReference>
<dbReference type="SUPFAM" id="SSF47384">
    <property type="entry name" value="Homodimeric domain of signal transducing histidine kinase"/>
    <property type="match status" value="1"/>
</dbReference>
<dbReference type="InterPro" id="IPR004358">
    <property type="entry name" value="Sig_transdc_His_kin-like_C"/>
</dbReference>
<dbReference type="AlphaFoldDB" id="A0A1I4GPD0"/>
<evidence type="ECO:0000313" key="12">
    <source>
        <dbReference type="Proteomes" id="UP000199550"/>
    </source>
</evidence>